<keyword evidence="1" id="KW-1133">Transmembrane helix</keyword>
<dbReference type="InterPro" id="IPR006860">
    <property type="entry name" value="FecR"/>
</dbReference>
<dbReference type="InterPro" id="IPR012373">
    <property type="entry name" value="Ferrdict_sens_TM"/>
</dbReference>
<feature type="transmembrane region" description="Helical" evidence="1">
    <location>
        <begin position="69"/>
        <end position="91"/>
    </location>
</feature>
<dbReference type="PANTHER" id="PTHR30273">
    <property type="entry name" value="PERIPLASMIC SIGNAL SENSOR AND SIGMA FACTOR ACTIVATOR FECR-RELATED"/>
    <property type="match status" value="1"/>
</dbReference>
<proteinExistence type="predicted"/>
<evidence type="ECO:0000313" key="4">
    <source>
        <dbReference type="EMBL" id="GEP96781.1"/>
    </source>
</evidence>
<dbReference type="PANTHER" id="PTHR30273:SF2">
    <property type="entry name" value="PROTEIN FECR"/>
    <property type="match status" value="1"/>
</dbReference>
<dbReference type="Gene3D" id="3.55.50.30">
    <property type="match status" value="1"/>
</dbReference>
<name>A0A512RM48_9BACT</name>
<comment type="caution">
    <text evidence="4">The sequence shown here is derived from an EMBL/GenBank/DDBJ whole genome shotgun (WGS) entry which is preliminary data.</text>
</comment>
<dbReference type="AlphaFoldDB" id="A0A512RM48"/>
<dbReference type="PIRSF" id="PIRSF018266">
    <property type="entry name" value="FecR"/>
    <property type="match status" value="1"/>
</dbReference>
<evidence type="ECO:0000256" key="1">
    <source>
        <dbReference type="SAM" id="Phobius"/>
    </source>
</evidence>
<keyword evidence="5" id="KW-1185">Reference proteome</keyword>
<dbReference type="GO" id="GO:0016989">
    <property type="term" value="F:sigma factor antagonist activity"/>
    <property type="evidence" value="ECO:0007669"/>
    <property type="project" value="TreeGrafter"/>
</dbReference>
<dbReference type="InterPro" id="IPR032508">
    <property type="entry name" value="FecR_C"/>
</dbReference>
<evidence type="ECO:0000259" key="2">
    <source>
        <dbReference type="Pfam" id="PF04773"/>
    </source>
</evidence>
<dbReference type="Gene3D" id="2.60.120.1440">
    <property type="match status" value="1"/>
</dbReference>
<organism evidence="4 5">
    <name type="scientific">Chitinophaga cymbidii</name>
    <dbReference type="NCBI Taxonomy" id="1096750"/>
    <lineage>
        <taxon>Bacteria</taxon>
        <taxon>Pseudomonadati</taxon>
        <taxon>Bacteroidota</taxon>
        <taxon>Chitinophagia</taxon>
        <taxon>Chitinophagales</taxon>
        <taxon>Chitinophagaceae</taxon>
        <taxon>Chitinophaga</taxon>
    </lineage>
</organism>
<protein>
    <recommendedName>
        <fullName evidence="6">Anti-sigma factor</fullName>
    </recommendedName>
</protein>
<feature type="domain" description="Protein FecR C-terminal" evidence="3">
    <location>
        <begin position="242"/>
        <end position="301"/>
    </location>
</feature>
<evidence type="ECO:0008006" key="6">
    <source>
        <dbReference type="Google" id="ProtNLM"/>
    </source>
</evidence>
<dbReference type="RefSeq" id="WP_146863429.1">
    <property type="nucleotide sequence ID" value="NZ_BKAU01000002.1"/>
</dbReference>
<evidence type="ECO:0000259" key="3">
    <source>
        <dbReference type="Pfam" id="PF16344"/>
    </source>
</evidence>
<dbReference type="Pfam" id="PF16344">
    <property type="entry name" value="FecR_C"/>
    <property type="match status" value="1"/>
</dbReference>
<reference evidence="4 5" key="1">
    <citation type="submission" date="2019-07" db="EMBL/GenBank/DDBJ databases">
        <title>Whole genome shotgun sequence of Chitinophaga cymbidii NBRC 109752.</title>
        <authorList>
            <person name="Hosoyama A."/>
            <person name="Uohara A."/>
            <person name="Ohji S."/>
            <person name="Ichikawa N."/>
        </authorList>
    </citation>
    <scope>NUCLEOTIDE SEQUENCE [LARGE SCALE GENOMIC DNA]</scope>
    <source>
        <strain evidence="4 5">NBRC 109752</strain>
    </source>
</reference>
<sequence>MIRSAVEKLIDRYLRGNATPADETLVAQWLDSLAAESSHTGKQLSPQEKELLRKKMLKAIRKRTLGGTVWWKPAGIAAAVVSVLLGGYLLLRLQSPSPKPVYQVFRTGLGEQKMILLPDSSRIWLGPNSELQYPEQYAHLRNIVLVSGEAFFDVMPDASHQFTVAVDSLQVAVLGTSFNVRAYRNLPALNIAVNTGKIKVTRSGNVLGLLSAGQTIRYDRSGGAVATGTFNPEAAEGWKNNRLNFDNTPLAEVLHMLENYYPVRFTLEHPQPVVISGSLNMKMKPEQVMNVLREITGNSIRFVRQSDQQYLVQ</sequence>
<keyword evidence="1" id="KW-0812">Transmembrane</keyword>
<evidence type="ECO:0000313" key="5">
    <source>
        <dbReference type="Proteomes" id="UP000321436"/>
    </source>
</evidence>
<accession>A0A512RM48</accession>
<dbReference type="OrthoDB" id="645173at2"/>
<gene>
    <name evidence="4" type="ORF">CCY01nite_30410</name>
</gene>
<dbReference type="Proteomes" id="UP000321436">
    <property type="component" value="Unassembled WGS sequence"/>
</dbReference>
<keyword evidence="1" id="KW-0472">Membrane</keyword>
<feature type="domain" description="FecR protein" evidence="2">
    <location>
        <begin position="104"/>
        <end position="198"/>
    </location>
</feature>
<dbReference type="EMBL" id="BKAU01000002">
    <property type="protein sequence ID" value="GEP96781.1"/>
    <property type="molecule type" value="Genomic_DNA"/>
</dbReference>
<dbReference type="Pfam" id="PF04773">
    <property type="entry name" value="FecR"/>
    <property type="match status" value="1"/>
</dbReference>